<comment type="caution">
    <text evidence="1">The sequence shown here is derived from an EMBL/GenBank/DDBJ whole genome shotgun (WGS) entry which is preliminary data.</text>
</comment>
<accession>A0A7J0GP85</accession>
<keyword evidence="2" id="KW-1185">Reference proteome</keyword>
<protein>
    <submittedName>
        <fullName evidence="1">Uncharacterized protein</fullName>
    </submittedName>
</protein>
<gene>
    <name evidence="1" type="ORF">Acr_23g0009940</name>
</gene>
<organism evidence="1 2">
    <name type="scientific">Actinidia rufa</name>
    <dbReference type="NCBI Taxonomy" id="165716"/>
    <lineage>
        <taxon>Eukaryota</taxon>
        <taxon>Viridiplantae</taxon>
        <taxon>Streptophyta</taxon>
        <taxon>Embryophyta</taxon>
        <taxon>Tracheophyta</taxon>
        <taxon>Spermatophyta</taxon>
        <taxon>Magnoliopsida</taxon>
        <taxon>eudicotyledons</taxon>
        <taxon>Gunneridae</taxon>
        <taxon>Pentapetalae</taxon>
        <taxon>asterids</taxon>
        <taxon>Ericales</taxon>
        <taxon>Actinidiaceae</taxon>
        <taxon>Actinidia</taxon>
    </lineage>
</organism>
<dbReference type="Proteomes" id="UP000585474">
    <property type="component" value="Unassembled WGS sequence"/>
</dbReference>
<name>A0A7J0GP85_9ERIC</name>
<dbReference type="EMBL" id="BJWL01000023">
    <property type="protein sequence ID" value="GFZ12609.1"/>
    <property type="molecule type" value="Genomic_DNA"/>
</dbReference>
<dbReference type="AlphaFoldDB" id="A0A7J0GP85"/>
<sequence length="372" mass="41436">MKGGRWEDQSPLVTRYIHSITSGLKTPVFIDTNLGTRIAIDVCPDINAEDFKRYIEGAHLNCFPNVGDIKVTGLMVKRKSHFYHLPDSFPIKYAFQGSKGTWFLHMEAYSQSGFDKSGLSECLDAEIRDQPSNSSDIKDCREPKNFVSSAKKNNVNCKGKRRGKKGILSLKASLRVILGFVHSKRKKRKRVKKNHFLNSTIKGNETGELFASSTEEWRSSAILENPGETTSVTVSVSGIIKKYFSDYEEVTLSSNFTSREKQSQCKEQSTTGVDDTCSEAKFSPMTQFTPKTPPRILLFPLATDISSKPSRNKFKRTEVGKRLVVASNKLGISASTQKSASGLCRFGDRKLSVPKSSSLVRGIVFEISDSDE</sequence>
<dbReference type="OrthoDB" id="1093005at2759"/>
<reference evidence="1 2" key="1">
    <citation type="submission" date="2019-07" db="EMBL/GenBank/DDBJ databases">
        <title>De Novo Assembly of kiwifruit Actinidia rufa.</title>
        <authorList>
            <person name="Sugita-Konishi S."/>
            <person name="Sato K."/>
            <person name="Mori E."/>
            <person name="Abe Y."/>
            <person name="Kisaki G."/>
            <person name="Hamano K."/>
            <person name="Suezawa K."/>
            <person name="Otani M."/>
            <person name="Fukuda T."/>
            <person name="Manabe T."/>
            <person name="Gomi K."/>
            <person name="Tabuchi M."/>
            <person name="Akimitsu K."/>
            <person name="Kataoka I."/>
        </authorList>
    </citation>
    <scope>NUCLEOTIDE SEQUENCE [LARGE SCALE GENOMIC DNA]</scope>
    <source>
        <strain evidence="2">cv. Fuchu</strain>
    </source>
</reference>
<evidence type="ECO:0000313" key="1">
    <source>
        <dbReference type="EMBL" id="GFZ12609.1"/>
    </source>
</evidence>
<proteinExistence type="predicted"/>
<evidence type="ECO:0000313" key="2">
    <source>
        <dbReference type="Proteomes" id="UP000585474"/>
    </source>
</evidence>